<dbReference type="OrthoDB" id="190500at2"/>
<reference evidence="3 4" key="1">
    <citation type="submission" date="2017-09" db="EMBL/GenBank/DDBJ databases">
        <authorList>
            <person name="Ehlers B."/>
            <person name="Leendertz F.H."/>
        </authorList>
    </citation>
    <scope>NUCLEOTIDE SEQUENCE [LARGE SCALE GENOMIC DNA]</scope>
    <source>
        <strain evidence="3 4">DSM 16848</strain>
    </source>
</reference>
<dbReference type="InterPro" id="IPR005537">
    <property type="entry name" value="RAMP_III_fam"/>
</dbReference>
<keyword evidence="1" id="KW-0051">Antiviral defense</keyword>
<name>A0A286ESZ0_9NEIS</name>
<dbReference type="NCBIfam" id="TIGR01894">
    <property type="entry name" value="cas_TM1795_cmr1"/>
    <property type="match status" value="1"/>
</dbReference>
<protein>
    <submittedName>
        <fullName evidence="3">CRISPR-associated protein Cmr1</fullName>
    </submittedName>
</protein>
<dbReference type="Pfam" id="PF03787">
    <property type="entry name" value="RAMPs"/>
    <property type="match status" value="1"/>
</dbReference>
<evidence type="ECO:0000313" key="3">
    <source>
        <dbReference type="EMBL" id="SOD74016.1"/>
    </source>
</evidence>
<dbReference type="InterPro" id="IPR007522">
    <property type="entry name" value="CRISPR-assoc_prot_TM1795"/>
</dbReference>
<evidence type="ECO:0000259" key="2">
    <source>
        <dbReference type="Pfam" id="PF03787"/>
    </source>
</evidence>
<evidence type="ECO:0000313" key="4">
    <source>
        <dbReference type="Proteomes" id="UP000219669"/>
    </source>
</evidence>
<dbReference type="RefSeq" id="WP_097115251.1">
    <property type="nucleotide sequence ID" value="NZ_CP083931.1"/>
</dbReference>
<keyword evidence="4" id="KW-1185">Reference proteome</keyword>
<dbReference type="EMBL" id="OCNF01000037">
    <property type="protein sequence ID" value="SOD74016.1"/>
    <property type="molecule type" value="Genomic_DNA"/>
</dbReference>
<dbReference type="AlphaFoldDB" id="A0A286ESZ0"/>
<organism evidence="3 4">
    <name type="scientific">Alysiella filiformis DSM 16848</name>
    <dbReference type="NCBI Taxonomy" id="1120981"/>
    <lineage>
        <taxon>Bacteria</taxon>
        <taxon>Pseudomonadati</taxon>
        <taxon>Pseudomonadota</taxon>
        <taxon>Betaproteobacteria</taxon>
        <taxon>Neisseriales</taxon>
        <taxon>Neisseriaceae</taxon>
        <taxon>Alysiella</taxon>
    </lineage>
</organism>
<proteinExistence type="predicted"/>
<dbReference type="Proteomes" id="UP000219669">
    <property type="component" value="Unassembled WGS sequence"/>
</dbReference>
<sequence length="411" mass="47188">MVRIPNINVPSEKPENKLLWHSLNCELITPMYGGGIESTKVDKDMPIRASSIRGNLRFWWRLLAKHKWKITDIQKVESELWGGVSNNNDDGKAGKVLLKIAKQPKVNEQQHLVDYNDKSLSALRYVLFPAYNEKDKSKSPHKLLKAGYQWTLQVAFSHDISENQKKQVWESIRWWANFGGVGARTRRGLGAVKVDENEFFQSVIALSEIVDLGFGVQTFSASNPNSAWVNAVKKLETFRQVGAGRKDHNSRSHWSEPDTIRDYTEQALPEHSERKTQNNAFPRASFGLPIIFKFKGNNLKGDDDSSNKDPRTTTLTLQFEDEKYERLASPLILRPYLDEQGEWHSLALVIDDVLCDMNGSSYKPILTDINHDQVKLDDECVFWNEDYADEVRPLQNRHNKPLQAFLKYFKG</sequence>
<feature type="domain" description="CRISPR type III-associated protein" evidence="2">
    <location>
        <begin position="25"/>
        <end position="193"/>
    </location>
</feature>
<evidence type="ECO:0000256" key="1">
    <source>
        <dbReference type="ARBA" id="ARBA00023118"/>
    </source>
</evidence>
<gene>
    <name evidence="3" type="ORF">SAMN02746062_02311</name>
</gene>
<accession>A0A286ESZ0</accession>
<dbReference type="GO" id="GO:0051607">
    <property type="term" value="P:defense response to virus"/>
    <property type="evidence" value="ECO:0007669"/>
    <property type="project" value="UniProtKB-KW"/>
</dbReference>